<reference evidence="3" key="1">
    <citation type="submission" date="2016-06" db="EMBL/GenBank/DDBJ databases">
        <title>Draft Genome sequence of the fungus Inonotus baumii.</title>
        <authorList>
            <person name="Zhu H."/>
            <person name="Lin W."/>
        </authorList>
    </citation>
    <scope>NUCLEOTIDE SEQUENCE</scope>
    <source>
        <strain evidence="3">821</strain>
    </source>
</reference>
<keyword evidence="2" id="KW-0812">Transmembrane</keyword>
<dbReference type="PANTHER" id="PTHR40633">
    <property type="entry name" value="MATRIX PROTEIN, PUTATIVE (AFU_ORTHOLOGUE AFUA_8G05410)-RELATED"/>
    <property type="match status" value="1"/>
</dbReference>
<gene>
    <name evidence="3" type="ORF">A7U60_g4666</name>
</gene>
<evidence type="ECO:0000313" key="3">
    <source>
        <dbReference type="EMBL" id="OCB88260.1"/>
    </source>
</evidence>
<feature type="transmembrane region" description="Helical" evidence="2">
    <location>
        <begin position="50"/>
        <end position="73"/>
    </location>
</feature>
<feature type="compositionally biased region" description="Low complexity" evidence="1">
    <location>
        <begin position="248"/>
        <end position="270"/>
    </location>
</feature>
<feature type="compositionally biased region" description="Low complexity" evidence="1">
    <location>
        <begin position="183"/>
        <end position="239"/>
    </location>
</feature>
<name>A0A9Q5N4Y8_SANBA</name>
<sequence length="303" mass="30850">MKLLSGARLTIRGNTPIISRTYKYGANGPSLSLSDSQQLTVRMLACLTPFTAVLLVAAACFVQLVVAGPLVLVSGGRRDVANPPVISPNASTVWVVGEAEMVLWDTSDLPQQITNLQGTVVLGFLNDSSGNEHLMIDSPLASGFDIRSGQIDIVVPDVEPRTDYIIALMGDSGNISDKFTIANSTSSSTSSAPSSTASASDGTSSVESATETEDSPTSTPTAPDGTASSTPAESSATLTMTTVASIGTSEGQSSLTSASGSESASALPSQVGSSTNVSAASVQMSSMQFATLTILTLCIAILA</sequence>
<protein>
    <submittedName>
        <fullName evidence="3">Uncharacterized protein</fullName>
    </submittedName>
</protein>
<evidence type="ECO:0000313" key="4">
    <source>
        <dbReference type="Proteomes" id="UP000757232"/>
    </source>
</evidence>
<keyword evidence="2" id="KW-0472">Membrane</keyword>
<dbReference type="Proteomes" id="UP000757232">
    <property type="component" value="Unassembled WGS sequence"/>
</dbReference>
<dbReference type="PANTHER" id="PTHR40633:SF1">
    <property type="entry name" value="GPI ANCHORED SERINE-THREONINE RICH PROTEIN (AFU_ORTHOLOGUE AFUA_1G03630)"/>
    <property type="match status" value="1"/>
</dbReference>
<keyword evidence="4" id="KW-1185">Reference proteome</keyword>
<evidence type="ECO:0000256" key="2">
    <source>
        <dbReference type="SAM" id="Phobius"/>
    </source>
</evidence>
<comment type="caution">
    <text evidence="3">The sequence shown here is derived from an EMBL/GenBank/DDBJ whole genome shotgun (WGS) entry which is preliminary data.</text>
</comment>
<proteinExistence type="predicted"/>
<dbReference type="AlphaFoldDB" id="A0A9Q5N4Y8"/>
<dbReference type="EMBL" id="LNZH02000182">
    <property type="protein sequence ID" value="OCB88260.1"/>
    <property type="molecule type" value="Genomic_DNA"/>
</dbReference>
<organism evidence="3 4">
    <name type="scientific">Sanghuangporus baumii</name>
    <name type="common">Phellinus baumii</name>
    <dbReference type="NCBI Taxonomy" id="108892"/>
    <lineage>
        <taxon>Eukaryota</taxon>
        <taxon>Fungi</taxon>
        <taxon>Dikarya</taxon>
        <taxon>Basidiomycota</taxon>
        <taxon>Agaricomycotina</taxon>
        <taxon>Agaricomycetes</taxon>
        <taxon>Hymenochaetales</taxon>
        <taxon>Hymenochaetaceae</taxon>
        <taxon>Sanghuangporus</taxon>
    </lineage>
</organism>
<dbReference type="InterPro" id="IPR052982">
    <property type="entry name" value="SRP1/TIP1-like"/>
</dbReference>
<dbReference type="OrthoDB" id="2339190at2759"/>
<feature type="region of interest" description="Disordered" evidence="1">
    <location>
        <begin position="183"/>
        <end position="272"/>
    </location>
</feature>
<keyword evidence="2" id="KW-1133">Transmembrane helix</keyword>
<accession>A0A9Q5N4Y8</accession>
<evidence type="ECO:0000256" key="1">
    <source>
        <dbReference type="SAM" id="MobiDB-lite"/>
    </source>
</evidence>